<feature type="signal peptide" evidence="1">
    <location>
        <begin position="1"/>
        <end position="27"/>
    </location>
</feature>
<dbReference type="CDD" id="cd19941">
    <property type="entry name" value="TIL"/>
    <property type="match status" value="1"/>
</dbReference>
<reference evidence="3" key="1">
    <citation type="submission" date="2021-10" db="EMBL/GenBank/DDBJ databases">
        <title>Tropical sea cucumber genome reveals ecological adaptation and Cuvierian tubules defense mechanism.</title>
        <authorList>
            <person name="Chen T."/>
        </authorList>
    </citation>
    <scope>NUCLEOTIDE SEQUENCE</scope>
    <source>
        <strain evidence="3">Nanhai2018</strain>
        <tissue evidence="3">Muscle</tissue>
    </source>
</reference>
<keyword evidence="4" id="KW-1185">Reference proteome</keyword>
<feature type="chain" id="PRO_5040326005" evidence="1">
    <location>
        <begin position="28"/>
        <end position="554"/>
    </location>
</feature>
<dbReference type="SUPFAM" id="SSF57567">
    <property type="entry name" value="Serine protease inhibitors"/>
    <property type="match status" value="1"/>
</dbReference>
<feature type="domain" description="Fibrinogen C-terminal" evidence="2">
    <location>
        <begin position="51"/>
        <end position="190"/>
    </location>
</feature>
<evidence type="ECO:0000256" key="1">
    <source>
        <dbReference type="SAM" id="SignalP"/>
    </source>
</evidence>
<gene>
    <name evidence="3" type="ORF">HOLleu_22930</name>
</gene>
<dbReference type="EMBL" id="JAIZAY010000011">
    <property type="protein sequence ID" value="KAJ8032861.1"/>
    <property type="molecule type" value="Genomic_DNA"/>
</dbReference>
<accession>A0A9Q1BU43</accession>
<dbReference type="SUPFAM" id="SSF56496">
    <property type="entry name" value="Fibrinogen C-terminal domain-like"/>
    <property type="match status" value="2"/>
</dbReference>
<evidence type="ECO:0000313" key="3">
    <source>
        <dbReference type="EMBL" id="KAJ8032861.1"/>
    </source>
</evidence>
<proteinExistence type="predicted"/>
<dbReference type="InterPro" id="IPR002181">
    <property type="entry name" value="Fibrinogen_a/b/g_C_dom"/>
</dbReference>
<dbReference type="Gene3D" id="3.90.215.10">
    <property type="entry name" value="Gamma Fibrinogen, chain A, domain 1"/>
    <property type="match status" value="2"/>
</dbReference>
<dbReference type="CDD" id="cd00087">
    <property type="entry name" value="FReD"/>
    <property type="match status" value="1"/>
</dbReference>
<evidence type="ECO:0000259" key="2">
    <source>
        <dbReference type="PROSITE" id="PS51406"/>
    </source>
</evidence>
<dbReference type="InterPro" id="IPR014716">
    <property type="entry name" value="Fibrinogen_a/b/g_C_1"/>
</dbReference>
<dbReference type="GO" id="GO:0005615">
    <property type="term" value="C:extracellular space"/>
    <property type="evidence" value="ECO:0007669"/>
    <property type="project" value="TreeGrafter"/>
</dbReference>
<dbReference type="InterPro" id="IPR050373">
    <property type="entry name" value="Fibrinogen_C-term_domain"/>
</dbReference>
<dbReference type="PROSITE" id="PS51406">
    <property type="entry name" value="FIBRINOGEN_C_2"/>
    <property type="match status" value="2"/>
</dbReference>
<feature type="domain" description="Fibrinogen C-terminal" evidence="2">
    <location>
        <begin position="314"/>
        <end position="554"/>
    </location>
</feature>
<dbReference type="SMART" id="SM00186">
    <property type="entry name" value="FBG"/>
    <property type="match status" value="2"/>
</dbReference>
<dbReference type="InterPro" id="IPR036084">
    <property type="entry name" value="Ser_inhib-like_sf"/>
</dbReference>
<name>A0A9Q1BU43_HOLLE</name>
<dbReference type="Proteomes" id="UP001152320">
    <property type="component" value="Chromosome 11"/>
</dbReference>
<protein>
    <submittedName>
        <fullName evidence="3">Fibrinogen C domain-containing protein 1-A</fullName>
    </submittedName>
</protein>
<evidence type="ECO:0000313" key="4">
    <source>
        <dbReference type="Proteomes" id="UP001152320"/>
    </source>
</evidence>
<dbReference type="OrthoDB" id="7250310at2759"/>
<comment type="caution">
    <text evidence="3">The sequence shown here is derived from an EMBL/GenBank/DDBJ whole genome shotgun (WGS) entry which is preliminary data.</text>
</comment>
<dbReference type="Gene3D" id="2.10.25.10">
    <property type="entry name" value="Laminin"/>
    <property type="match status" value="1"/>
</dbReference>
<dbReference type="Pfam" id="PF00147">
    <property type="entry name" value="Fibrinogen_C"/>
    <property type="match status" value="2"/>
</dbReference>
<dbReference type="InterPro" id="IPR036056">
    <property type="entry name" value="Fibrinogen-like_C"/>
</dbReference>
<dbReference type="PANTHER" id="PTHR19143">
    <property type="entry name" value="FIBRINOGEN/TENASCIN/ANGIOPOEITIN"/>
    <property type="match status" value="1"/>
</dbReference>
<keyword evidence="1" id="KW-0732">Signal</keyword>
<organism evidence="3 4">
    <name type="scientific">Holothuria leucospilota</name>
    <name type="common">Black long sea cucumber</name>
    <name type="synonym">Mertensiothuria leucospilota</name>
    <dbReference type="NCBI Taxonomy" id="206669"/>
    <lineage>
        <taxon>Eukaryota</taxon>
        <taxon>Metazoa</taxon>
        <taxon>Echinodermata</taxon>
        <taxon>Eleutherozoa</taxon>
        <taxon>Echinozoa</taxon>
        <taxon>Holothuroidea</taxon>
        <taxon>Aspidochirotacea</taxon>
        <taxon>Aspidochirotida</taxon>
        <taxon>Holothuriidae</taxon>
        <taxon>Holothuria</taxon>
    </lineage>
</organism>
<dbReference type="AlphaFoldDB" id="A0A9Q1BU43"/>
<sequence>MALLLGRLIARDLKKFLFVIIVNGVFAQTNGSEHNNHITTGADSVSAYFYYQRLKYPRDCTEVQNNCSTIDATGVYLIQPVGYREPFEVFCYNELNDGGWMVIQRRFDNSLDFNRTWKEYKYGFGFHHRDMWLGNEKISYLTNQAKYELRVDIGLSSGSSFYVKYDSFRISDEWSQYALASVGTYDGNVGLQVKYCPENMIYGTSTCQVTCADPDGRNCEETHNENDTCICADGFLMKSGTCVDPSQCGCFVMEGIVVPEGGFYVSEDCSEKYTCNNDQLTSNTNYACNANATCAVREGVRQCYCNEKYKGDGETCSIVYKDCYDAYLAGQTQDGVYTILPREWSGSPFNVSCVMASYGGGWTVFQRRNGGSTNFYRDWESYKNGFGSSGGDFWLGNEKLHFITQQADYTLRVDIVTQNNLPKYAEYASFRINGYVTNYQVDSVGSYSGNAGNGMISTTGRSFSTFDRDNDGCGRYNCAQQHNGGWWYGVQAWCETCWPNYCPNFLVGNCRTACSHGNPNGAYNVTSGKSLFWYHYFHDSQCNLNFIEMKLRPS</sequence>